<proteinExistence type="predicted"/>
<keyword evidence="7" id="KW-0547">Nucleotide-binding</keyword>
<dbReference type="InterPro" id="IPR036565">
    <property type="entry name" value="Mur-like_cat_sf"/>
</dbReference>
<evidence type="ECO:0000259" key="16">
    <source>
        <dbReference type="Pfam" id="PF02875"/>
    </source>
</evidence>
<dbReference type="PANTHER" id="PTHR43445">
    <property type="entry name" value="UDP-N-ACETYLMURAMATE--L-ALANINE LIGASE-RELATED"/>
    <property type="match status" value="1"/>
</dbReference>
<feature type="domain" description="Mur ligase C-terminal" evidence="16">
    <location>
        <begin position="303"/>
        <end position="427"/>
    </location>
</feature>
<keyword evidence="5 18" id="KW-0436">Ligase</keyword>
<sequence length="444" mass="50252">MKIHFVGIGGIGMSSLALHSHFEGKLVYGSDLYENEQIRLLQKLGVKVFLGHSYNNWLNPDLVVYTPAVHKDNPEISRAKEEHVPVINRFEFLRSIVQRHLQYAVTGSDGKTTTTAMLAHVLKTIGENPTVFLGGLHTSLEYGNYRKGCEKVVYELDESQPEFCNFSPNYLIITNARGDHMENFKSDPSFYKKCFENLVLNTKDLAVTYREDETTGKLGHLTFGKTAGVCRLLERKVNRLVQAATIELDGKKYELILKVPGEHNVLNAMAVITLLWAIGHDVLAVIKALESFVNTYRRFTVTVIDEERRIFVVDDYAHTPDEIQCLLKAAQERFPNEKKVVVFQPHRYTRLAREDGKFSRALELADEVYVTEVYDAFEVDVPKISSKIIVEGLITSGKKAFYVPSLDLVESLLPVTENTVYLFVGAGDVIKASQRFVQTIKKKN</sequence>
<evidence type="ECO:0000256" key="4">
    <source>
        <dbReference type="ARBA" id="ARBA00022490"/>
    </source>
</evidence>
<gene>
    <name evidence="18" type="ORF">Theth_0686</name>
</gene>
<keyword evidence="8" id="KW-0067">ATP-binding</keyword>
<comment type="subcellular location">
    <subcellularLocation>
        <location evidence="1">Cytoplasm</location>
    </subcellularLocation>
</comment>
<dbReference type="Pfam" id="PF01225">
    <property type="entry name" value="Mur_ligase"/>
    <property type="match status" value="1"/>
</dbReference>
<evidence type="ECO:0000256" key="7">
    <source>
        <dbReference type="ARBA" id="ARBA00022741"/>
    </source>
</evidence>
<keyword evidence="4" id="KW-0963">Cytoplasm</keyword>
<keyword evidence="12" id="KW-0961">Cell wall biogenesis/degradation</keyword>
<dbReference type="InterPro" id="IPR004101">
    <property type="entry name" value="Mur_ligase_C"/>
</dbReference>
<dbReference type="SUPFAM" id="SSF51984">
    <property type="entry name" value="MurCD N-terminal domain"/>
    <property type="match status" value="1"/>
</dbReference>
<evidence type="ECO:0000256" key="14">
    <source>
        <dbReference type="NCBIfam" id="TIGR01082"/>
    </source>
</evidence>
<keyword evidence="19" id="KW-1185">Reference proteome</keyword>
<dbReference type="SUPFAM" id="SSF53623">
    <property type="entry name" value="MurD-like peptide ligases, catalytic domain"/>
    <property type="match status" value="1"/>
</dbReference>
<dbReference type="NCBIfam" id="TIGR01082">
    <property type="entry name" value="murC"/>
    <property type="match status" value="1"/>
</dbReference>
<organism evidence="18 19">
    <name type="scientific">Pseudothermotoga thermarum DSM 5069</name>
    <dbReference type="NCBI Taxonomy" id="688269"/>
    <lineage>
        <taxon>Bacteria</taxon>
        <taxon>Thermotogati</taxon>
        <taxon>Thermotogota</taxon>
        <taxon>Thermotogae</taxon>
        <taxon>Thermotogales</taxon>
        <taxon>Thermotogaceae</taxon>
        <taxon>Pseudothermotoga</taxon>
    </lineage>
</organism>
<evidence type="ECO:0000256" key="3">
    <source>
        <dbReference type="ARBA" id="ARBA00012211"/>
    </source>
</evidence>
<dbReference type="RefSeq" id="WP_013931993.1">
    <property type="nucleotide sequence ID" value="NC_015707.1"/>
</dbReference>
<dbReference type="GO" id="GO:0071555">
    <property type="term" value="P:cell wall organization"/>
    <property type="evidence" value="ECO:0007669"/>
    <property type="project" value="UniProtKB-KW"/>
</dbReference>
<dbReference type="KEGG" id="tta:Theth_0686"/>
<reference evidence="18 19" key="1">
    <citation type="submission" date="2010-11" db="EMBL/GenBank/DDBJ databases">
        <title>The complete genome of Thermotoga thermarum DSM 5069.</title>
        <authorList>
            <consortium name="US DOE Joint Genome Institute (JGI-PGF)"/>
            <person name="Lucas S."/>
            <person name="Copeland A."/>
            <person name="Lapidus A."/>
            <person name="Bruce D."/>
            <person name="Goodwin L."/>
            <person name="Pitluck S."/>
            <person name="Kyrpides N."/>
            <person name="Mavromatis K."/>
            <person name="Ivanova N."/>
            <person name="Zeytun A."/>
            <person name="Brettin T."/>
            <person name="Detter J.C."/>
            <person name="Tapia R."/>
            <person name="Han C."/>
            <person name="Land M."/>
            <person name="Hauser L."/>
            <person name="Markowitz V."/>
            <person name="Cheng J.-F."/>
            <person name="Hugenholtz P."/>
            <person name="Woyke T."/>
            <person name="Wu D."/>
            <person name="Spring S."/>
            <person name="Schroeder M."/>
            <person name="Brambilla E."/>
            <person name="Klenk H.-P."/>
            <person name="Eisen J.A."/>
        </authorList>
    </citation>
    <scope>NUCLEOTIDE SEQUENCE [LARGE SCALE GENOMIC DNA]</scope>
    <source>
        <strain evidence="18 19">DSM 5069</strain>
    </source>
</reference>
<dbReference type="InterPro" id="IPR000713">
    <property type="entry name" value="Mur_ligase_N"/>
</dbReference>
<evidence type="ECO:0000313" key="19">
    <source>
        <dbReference type="Proteomes" id="UP000006804"/>
    </source>
</evidence>
<evidence type="ECO:0000256" key="9">
    <source>
        <dbReference type="ARBA" id="ARBA00022960"/>
    </source>
</evidence>
<dbReference type="Gene3D" id="3.40.1190.10">
    <property type="entry name" value="Mur-like, catalytic domain"/>
    <property type="match status" value="1"/>
</dbReference>
<evidence type="ECO:0000256" key="13">
    <source>
        <dbReference type="ARBA" id="ARBA00047833"/>
    </source>
</evidence>
<dbReference type="Gene3D" id="3.90.190.20">
    <property type="entry name" value="Mur ligase, C-terminal domain"/>
    <property type="match status" value="1"/>
</dbReference>
<feature type="domain" description="Mur ligase central" evidence="17">
    <location>
        <begin position="105"/>
        <end position="274"/>
    </location>
</feature>
<evidence type="ECO:0000313" key="18">
    <source>
        <dbReference type="EMBL" id="AEH50771.1"/>
    </source>
</evidence>
<dbReference type="GO" id="GO:0008360">
    <property type="term" value="P:regulation of cell shape"/>
    <property type="evidence" value="ECO:0007669"/>
    <property type="project" value="UniProtKB-KW"/>
</dbReference>
<dbReference type="Proteomes" id="UP000006804">
    <property type="component" value="Chromosome"/>
</dbReference>
<dbReference type="InterPro" id="IPR013221">
    <property type="entry name" value="Mur_ligase_cen"/>
</dbReference>
<dbReference type="Gene3D" id="3.40.50.720">
    <property type="entry name" value="NAD(P)-binding Rossmann-like Domain"/>
    <property type="match status" value="1"/>
</dbReference>
<protein>
    <recommendedName>
        <fullName evidence="3 14">UDP-N-acetylmuramate--L-alanine ligase</fullName>
        <ecNumber evidence="3 14">6.3.2.8</ecNumber>
    </recommendedName>
</protein>
<evidence type="ECO:0000259" key="17">
    <source>
        <dbReference type="Pfam" id="PF08245"/>
    </source>
</evidence>
<evidence type="ECO:0000256" key="1">
    <source>
        <dbReference type="ARBA" id="ARBA00004496"/>
    </source>
</evidence>
<keyword evidence="6" id="KW-0132">Cell division</keyword>
<dbReference type="GO" id="GO:0008763">
    <property type="term" value="F:UDP-N-acetylmuramate-L-alanine ligase activity"/>
    <property type="evidence" value="ECO:0007669"/>
    <property type="project" value="UniProtKB-UniRule"/>
</dbReference>
<evidence type="ECO:0000256" key="6">
    <source>
        <dbReference type="ARBA" id="ARBA00022618"/>
    </source>
</evidence>
<name>F7YXX2_9THEM</name>
<evidence type="ECO:0000256" key="2">
    <source>
        <dbReference type="ARBA" id="ARBA00004752"/>
    </source>
</evidence>
<keyword evidence="11" id="KW-0131">Cell cycle</keyword>
<dbReference type="GO" id="GO:0005524">
    <property type="term" value="F:ATP binding"/>
    <property type="evidence" value="ECO:0007669"/>
    <property type="project" value="UniProtKB-KW"/>
</dbReference>
<dbReference type="HOGENOM" id="CLU_028104_2_2_0"/>
<dbReference type="GO" id="GO:0051301">
    <property type="term" value="P:cell division"/>
    <property type="evidence" value="ECO:0007669"/>
    <property type="project" value="UniProtKB-KW"/>
</dbReference>
<dbReference type="STRING" id="688269.Theth_0686"/>
<keyword evidence="10" id="KW-0573">Peptidoglycan synthesis</keyword>
<dbReference type="EMBL" id="CP002351">
    <property type="protein sequence ID" value="AEH50771.1"/>
    <property type="molecule type" value="Genomic_DNA"/>
</dbReference>
<dbReference type="Pfam" id="PF02875">
    <property type="entry name" value="Mur_ligase_C"/>
    <property type="match status" value="1"/>
</dbReference>
<evidence type="ECO:0000259" key="15">
    <source>
        <dbReference type="Pfam" id="PF01225"/>
    </source>
</evidence>
<dbReference type="OrthoDB" id="9804126at2"/>
<dbReference type="AlphaFoldDB" id="F7YXX2"/>
<dbReference type="UniPathway" id="UPA00219"/>
<evidence type="ECO:0000256" key="12">
    <source>
        <dbReference type="ARBA" id="ARBA00023316"/>
    </source>
</evidence>
<dbReference type="InterPro" id="IPR050061">
    <property type="entry name" value="MurCDEF_pg_biosynth"/>
</dbReference>
<evidence type="ECO:0000256" key="5">
    <source>
        <dbReference type="ARBA" id="ARBA00022598"/>
    </source>
</evidence>
<dbReference type="InterPro" id="IPR036615">
    <property type="entry name" value="Mur_ligase_C_dom_sf"/>
</dbReference>
<comment type="pathway">
    <text evidence="2">Cell wall biogenesis; peptidoglycan biosynthesis.</text>
</comment>
<dbReference type="EC" id="6.3.2.8" evidence="3 14"/>
<evidence type="ECO:0000256" key="11">
    <source>
        <dbReference type="ARBA" id="ARBA00023306"/>
    </source>
</evidence>
<dbReference type="GO" id="GO:0005737">
    <property type="term" value="C:cytoplasm"/>
    <property type="evidence" value="ECO:0007669"/>
    <property type="project" value="UniProtKB-SubCell"/>
</dbReference>
<dbReference type="InterPro" id="IPR005758">
    <property type="entry name" value="UDP-N-AcMur_Ala_ligase_MurC"/>
</dbReference>
<evidence type="ECO:0000256" key="8">
    <source>
        <dbReference type="ARBA" id="ARBA00022840"/>
    </source>
</evidence>
<keyword evidence="9" id="KW-0133">Cell shape</keyword>
<dbReference type="PATRIC" id="fig|688269.3.peg.710"/>
<dbReference type="eggNOG" id="COG0773">
    <property type="taxonomic scope" value="Bacteria"/>
</dbReference>
<feature type="domain" description="Mur ligase N-terminal catalytic" evidence="15">
    <location>
        <begin position="2"/>
        <end position="99"/>
    </location>
</feature>
<dbReference type="SUPFAM" id="SSF53244">
    <property type="entry name" value="MurD-like peptide ligases, peptide-binding domain"/>
    <property type="match status" value="1"/>
</dbReference>
<dbReference type="PANTHER" id="PTHR43445:SF3">
    <property type="entry name" value="UDP-N-ACETYLMURAMATE--L-ALANINE LIGASE"/>
    <property type="match status" value="1"/>
</dbReference>
<dbReference type="GO" id="GO:0009252">
    <property type="term" value="P:peptidoglycan biosynthetic process"/>
    <property type="evidence" value="ECO:0007669"/>
    <property type="project" value="UniProtKB-UniRule"/>
</dbReference>
<comment type="catalytic activity">
    <reaction evidence="13">
        <text>UDP-N-acetyl-alpha-D-muramate + L-alanine + ATP = UDP-N-acetyl-alpha-D-muramoyl-L-alanine + ADP + phosphate + H(+)</text>
        <dbReference type="Rhea" id="RHEA:23372"/>
        <dbReference type="ChEBI" id="CHEBI:15378"/>
        <dbReference type="ChEBI" id="CHEBI:30616"/>
        <dbReference type="ChEBI" id="CHEBI:43474"/>
        <dbReference type="ChEBI" id="CHEBI:57972"/>
        <dbReference type="ChEBI" id="CHEBI:70757"/>
        <dbReference type="ChEBI" id="CHEBI:83898"/>
        <dbReference type="ChEBI" id="CHEBI:456216"/>
        <dbReference type="EC" id="6.3.2.8"/>
    </reaction>
</comment>
<accession>F7YXX2</accession>
<evidence type="ECO:0000256" key="10">
    <source>
        <dbReference type="ARBA" id="ARBA00022984"/>
    </source>
</evidence>
<dbReference type="Pfam" id="PF08245">
    <property type="entry name" value="Mur_ligase_M"/>
    <property type="match status" value="1"/>
</dbReference>